<name>A0A068SME3_NEOGA</name>
<evidence type="ECO:0000313" key="3">
    <source>
        <dbReference type="EMBL" id="CDN47383.1"/>
    </source>
</evidence>
<dbReference type="InterPro" id="IPR001296">
    <property type="entry name" value="Glyco_trans_1"/>
</dbReference>
<keyword evidence="4" id="KW-1185">Reference proteome</keyword>
<evidence type="ECO:0000259" key="2">
    <source>
        <dbReference type="Pfam" id="PF13439"/>
    </source>
</evidence>
<dbReference type="Proteomes" id="UP000028181">
    <property type="component" value="Chromosome I"/>
</dbReference>
<dbReference type="Pfam" id="PF13439">
    <property type="entry name" value="Glyco_transf_4"/>
    <property type="match status" value="1"/>
</dbReference>
<dbReference type="eggNOG" id="COG0438">
    <property type="taxonomic scope" value="Bacteria"/>
</dbReference>
<dbReference type="OrthoDB" id="9801609at2"/>
<proteinExistence type="predicted"/>
<sequence>MRRAEAQNDGTLFLALDTYGRIGGIQRFNQRVIAALAEISGDNGWKQPAVHIMRDGKADIPETTAAAIRAFGSWRLGFIVHSAVTAQSCKILFLGHINLLPVGLLCKLLSPRIKLVLFVHGDEVWNDPAHRRMRFYEPLMARALSRIASVSAFTASRMQEAFKLPHEKFTLFPNAVDDIDRQPQKSGRNILAVARLDRHDRGKNIDALIKAMVLLKRRNVECVLQVVGEGPLRSELASLARELAVEERVELLGRVSDARLAEAYSQACLFAMPSSKEGFGIVFLEAWLHGLPVICGTQDAAVEIITDGVDGFAVNPSDIETLAERMAMLLADPGMAAAMGEAGVEKVRSRYLMRHFKGNLEKIIAELS</sequence>
<evidence type="ECO:0000259" key="1">
    <source>
        <dbReference type="Pfam" id="PF00534"/>
    </source>
</evidence>
<organism evidence="3 4">
    <name type="scientific">Neorhizobium galegae bv. orientalis str. HAMBI 540</name>
    <dbReference type="NCBI Taxonomy" id="1028800"/>
    <lineage>
        <taxon>Bacteria</taxon>
        <taxon>Pseudomonadati</taxon>
        <taxon>Pseudomonadota</taxon>
        <taxon>Alphaproteobacteria</taxon>
        <taxon>Hyphomicrobiales</taxon>
        <taxon>Rhizobiaceae</taxon>
        <taxon>Rhizobium/Agrobacterium group</taxon>
        <taxon>Neorhizobium</taxon>
    </lineage>
</organism>
<dbReference type="GeneID" id="25391805"/>
<keyword evidence="3" id="KW-0808">Transferase</keyword>
<dbReference type="Pfam" id="PF00534">
    <property type="entry name" value="Glycos_transf_1"/>
    <property type="match status" value="1"/>
</dbReference>
<protein>
    <submittedName>
        <fullName evidence="3">Glycosyltransferase, family 1</fullName>
    </submittedName>
</protein>
<dbReference type="PATRIC" id="fig|1028800.3.peg.1214"/>
<dbReference type="HOGENOM" id="CLU_009583_2_5_5"/>
<dbReference type="SUPFAM" id="SSF53756">
    <property type="entry name" value="UDP-Glycosyltransferase/glycogen phosphorylase"/>
    <property type="match status" value="1"/>
</dbReference>
<evidence type="ECO:0000313" key="4">
    <source>
        <dbReference type="Proteomes" id="UP000028181"/>
    </source>
</evidence>
<feature type="domain" description="Glycosyltransferase subfamily 4-like N-terminal" evidence="2">
    <location>
        <begin position="99"/>
        <end position="177"/>
    </location>
</feature>
<dbReference type="RefSeq" id="WP_051909250.1">
    <property type="nucleotide sequence ID" value="NZ_HG938353.1"/>
</dbReference>
<accession>A0A068SME3</accession>
<dbReference type="KEGG" id="ngg:RG540_CH11960"/>
<dbReference type="PANTHER" id="PTHR45947">
    <property type="entry name" value="SULFOQUINOVOSYL TRANSFERASE SQD2"/>
    <property type="match status" value="1"/>
</dbReference>
<dbReference type="GO" id="GO:0016757">
    <property type="term" value="F:glycosyltransferase activity"/>
    <property type="evidence" value="ECO:0007669"/>
    <property type="project" value="InterPro"/>
</dbReference>
<dbReference type="InterPro" id="IPR028098">
    <property type="entry name" value="Glyco_trans_4-like_N"/>
</dbReference>
<dbReference type="Gene3D" id="3.40.50.2000">
    <property type="entry name" value="Glycogen Phosphorylase B"/>
    <property type="match status" value="2"/>
</dbReference>
<dbReference type="AlphaFoldDB" id="A0A068SME3"/>
<dbReference type="InterPro" id="IPR050194">
    <property type="entry name" value="Glycosyltransferase_grp1"/>
</dbReference>
<reference evidence="4" key="1">
    <citation type="journal article" date="2014" name="BMC Genomics">
        <title>Genome sequencing of two Neorhizobium galegae strains reveals a noeT gene responsible for the unusual acetylation of the nodulation factors.</title>
        <authorList>
            <person name="Osterman J."/>
            <person name="Marsh J."/>
            <person name="Laine P.K."/>
            <person name="Zeng Z."/>
            <person name="Alatalo E."/>
            <person name="Sullivan J.T."/>
            <person name="Young J.P."/>
            <person name="Thomas-Oates J."/>
            <person name="Paulin L."/>
            <person name="Lindstrom K."/>
        </authorList>
    </citation>
    <scope>NUCLEOTIDE SEQUENCE [LARGE SCALE GENOMIC DNA]</scope>
    <source>
        <strain evidence="4">HAMBI 540</strain>
    </source>
</reference>
<dbReference type="EMBL" id="HG938353">
    <property type="protein sequence ID" value="CDN47383.1"/>
    <property type="molecule type" value="Genomic_DNA"/>
</dbReference>
<gene>
    <name evidence="3" type="ORF">RG540_CH11960</name>
</gene>
<dbReference type="PANTHER" id="PTHR45947:SF3">
    <property type="entry name" value="SULFOQUINOVOSYL TRANSFERASE SQD2"/>
    <property type="match status" value="1"/>
</dbReference>
<feature type="domain" description="Glycosyl transferase family 1" evidence="1">
    <location>
        <begin position="187"/>
        <end position="343"/>
    </location>
</feature>
<dbReference type="CDD" id="cd03801">
    <property type="entry name" value="GT4_PimA-like"/>
    <property type="match status" value="1"/>
</dbReference>